<feature type="transmembrane region" description="Helical" evidence="1">
    <location>
        <begin position="60"/>
        <end position="82"/>
    </location>
</feature>
<dbReference type="InterPro" id="IPR029787">
    <property type="entry name" value="Nucleotide_cyclase"/>
</dbReference>
<keyword evidence="1" id="KW-1133">Transmembrane helix</keyword>
<dbReference type="Gene3D" id="3.30.70.270">
    <property type="match status" value="1"/>
</dbReference>
<evidence type="ECO:0000313" key="3">
    <source>
        <dbReference type="EMBL" id="QCF25169.1"/>
    </source>
</evidence>
<feature type="transmembrane region" description="Helical" evidence="1">
    <location>
        <begin position="12"/>
        <end position="29"/>
    </location>
</feature>
<reference evidence="3 4" key="1">
    <citation type="submission" date="2018-07" db="EMBL/GenBank/DDBJ databases">
        <title>Marsedoiliclastica nanhaica gen. nov. sp. nov., a novel marine hydrocarbonoclastic bacterium isolated from an in-situ enriched hydrocarbon-degrading consortium in deep-sea sediment.</title>
        <authorList>
            <person name="Dong C."/>
            <person name="Ma T."/>
            <person name="Liu R."/>
            <person name="Shao Z."/>
        </authorList>
    </citation>
    <scope>NUCLEOTIDE SEQUENCE [LARGE SCALE GENOMIC DNA]</scope>
    <source>
        <strain evidence="4">soil36-7</strain>
    </source>
</reference>
<evidence type="ECO:0000313" key="4">
    <source>
        <dbReference type="Proteomes" id="UP000298049"/>
    </source>
</evidence>
<protein>
    <submittedName>
        <fullName evidence="3">Diguanylate cyclase</fullName>
    </submittedName>
</protein>
<dbReference type="InterPro" id="IPR043128">
    <property type="entry name" value="Rev_trsase/Diguanyl_cyclase"/>
</dbReference>
<dbReference type="AlphaFoldDB" id="A0A4P7XE25"/>
<dbReference type="Proteomes" id="UP000298049">
    <property type="component" value="Chromosome"/>
</dbReference>
<keyword evidence="1" id="KW-0812">Transmembrane</keyword>
<dbReference type="OrthoDB" id="6358728at2"/>
<dbReference type="Pfam" id="PF00990">
    <property type="entry name" value="GGDEF"/>
    <property type="match status" value="1"/>
</dbReference>
<feature type="transmembrane region" description="Helical" evidence="1">
    <location>
        <begin position="137"/>
        <end position="154"/>
    </location>
</feature>
<dbReference type="PROSITE" id="PS50887">
    <property type="entry name" value="GGDEF"/>
    <property type="match status" value="1"/>
</dbReference>
<gene>
    <name evidence="3" type="ORF">soil367_04060</name>
</gene>
<keyword evidence="4" id="KW-1185">Reference proteome</keyword>
<dbReference type="KEGG" id="hmi:soil367_04060"/>
<evidence type="ECO:0000256" key="1">
    <source>
        <dbReference type="SAM" id="Phobius"/>
    </source>
</evidence>
<name>A0A4P7XE25_9ALTE</name>
<keyword evidence="1" id="KW-0472">Membrane</keyword>
<evidence type="ECO:0000259" key="2">
    <source>
        <dbReference type="PROSITE" id="PS50887"/>
    </source>
</evidence>
<sequence>MVDVDDRRPIGHLLQFCALVLLVFATTLVASGHFLSGLTSLALGCTAALGWFANRSSSSFWGLALARAASILVAGLGLSAILGWQPELVFWTLLVPLFFFLVWPIRWALVLNLVFVTGAMLLAALEPKGLGALRHQLVPTLLLVALLTGLFVYLREVKVRQLAPLRRTDTLTLASTQEHLHADLHTEIQRSEREGTALAVVHLALDPQDTPLPTADQSALLRQLGRVLHQELRTFDSYYRIDESGFLLILPCLETASAMRQADSIRLVAAKLMDTHALTLPLSAGVTALNVGDDADSLLARASEALRRVQVSGGNRTQSWAGRDVQREDEGAER</sequence>
<dbReference type="InterPro" id="IPR000160">
    <property type="entry name" value="GGDEF_dom"/>
</dbReference>
<feature type="domain" description="GGDEF" evidence="2">
    <location>
        <begin position="196"/>
        <end position="322"/>
    </location>
</feature>
<dbReference type="EMBL" id="CP031093">
    <property type="protein sequence ID" value="QCF25169.1"/>
    <property type="molecule type" value="Genomic_DNA"/>
</dbReference>
<organism evidence="3 4">
    <name type="scientific">Hydrocarboniclastica marina</name>
    <dbReference type="NCBI Taxonomy" id="2259620"/>
    <lineage>
        <taxon>Bacteria</taxon>
        <taxon>Pseudomonadati</taxon>
        <taxon>Pseudomonadota</taxon>
        <taxon>Gammaproteobacteria</taxon>
        <taxon>Alteromonadales</taxon>
        <taxon>Alteromonadaceae</taxon>
        <taxon>Hydrocarboniclastica</taxon>
    </lineage>
</organism>
<feature type="transmembrane region" description="Helical" evidence="1">
    <location>
        <begin position="88"/>
        <end position="103"/>
    </location>
</feature>
<dbReference type="RefSeq" id="WP_136547140.1">
    <property type="nucleotide sequence ID" value="NZ_CP031093.1"/>
</dbReference>
<proteinExistence type="predicted"/>
<accession>A0A4P7XE25</accession>
<dbReference type="SUPFAM" id="SSF55073">
    <property type="entry name" value="Nucleotide cyclase"/>
    <property type="match status" value="1"/>
</dbReference>
<dbReference type="SMART" id="SM00267">
    <property type="entry name" value="GGDEF"/>
    <property type="match status" value="1"/>
</dbReference>